<dbReference type="Gene3D" id="3.30.310.50">
    <property type="entry name" value="Alpha-D-phosphohexomutase, C-terminal domain"/>
    <property type="match status" value="1"/>
</dbReference>
<dbReference type="EMBL" id="JAAKZF010000069">
    <property type="protein sequence ID" value="NGO54875.1"/>
    <property type="molecule type" value="Genomic_DNA"/>
</dbReference>
<dbReference type="Pfam" id="PF09981">
    <property type="entry name" value="DUF2218"/>
    <property type="match status" value="1"/>
</dbReference>
<dbReference type="InterPro" id="IPR017938">
    <property type="entry name" value="Riboflavin_synthase-like_b-brl"/>
</dbReference>
<feature type="domain" description="FAD-binding FR-type" evidence="2">
    <location>
        <begin position="108"/>
        <end position="233"/>
    </location>
</feature>
<proteinExistence type="inferred from homology"/>
<evidence type="ECO:0000313" key="4">
    <source>
        <dbReference type="Proteomes" id="UP001642900"/>
    </source>
</evidence>
<dbReference type="AlphaFoldDB" id="A0A6G4WJ99"/>
<comment type="similarity">
    <text evidence="1">Belongs to the SIP oxidoreductase family.</text>
</comment>
<dbReference type="InterPro" id="IPR017927">
    <property type="entry name" value="FAD-bd_FR_type"/>
</dbReference>
<dbReference type="InterPro" id="IPR013113">
    <property type="entry name" value="SIP_FAD-bd"/>
</dbReference>
<dbReference type="SUPFAM" id="SSF63380">
    <property type="entry name" value="Riboflavin synthase domain-like"/>
    <property type="match status" value="1"/>
</dbReference>
<evidence type="ECO:0000313" key="3">
    <source>
        <dbReference type="EMBL" id="NGO54875.1"/>
    </source>
</evidence>
<dbReference type="InterPro" id="IPR007037">
    <property type="entry name" value="SIP_rossman_dom"/>
</dbReference>
<dbReference type="InterPro" id="IPR014543">
    <property type="entry name" value="UCP028291"/>
</dbReference>
<sequence>MAEMPRFLIASAEISLSSPEEIMLKLCAHFREHGDVTVEGKCSRIETGFGTAGFEACERCLKVFAEGKDDTALAYVKLAVAEHLLHFAAADKPTIRWQGDGVAGQPLPYFREMRVVRAVDVTPHMRRLTLAGNDLRRFASGGIHVRLLLPPSKDVTPAWPVTGEDGRPSWPEGHDRPHVRIYTLRRVDADRGEVDIDFVIHEGDATPGARFGAEARPGDVVGMTGPGGGSAGEADWYLFAGDETALPAIARILEGLPAAAHAVVRIEVADAREEQPLTTSASLDLRWLHRNGREVGCAGLLPQAVREVKWPNDGRSVFGWAGCEHRDFRAIRGYFRQELKLTREEHLAVAYWRRGFDGDNARREI</sequence>
<evidence type="ECO:0000259" key="2">
    <source>
        <dbReference type="PROSITE" id="PS51384"/>
    </source>
</evidence>
<name>A0A6G4WJ99_9HYPH</name>
<dbReference type="Proteomes" id="UP001642900">
    <property type="component" value="Unassembled WGS sequence"/>
</dbReference>
<dbReference type="RefSeq" id="WP_165033207.1">
    <property type="nucleotide sequence ID" value="NZ_JAAKZF010000069.1"/>
</dbReference>
<dbReference type="PANTHER" id="PTHR30157">
    <property type="entry name" value="FERRIC REDUCTASE, NADPH-DEPENDENT"/>
    <property type="match status" value="1"/>
</dbReference>
<dbReference type="Gene3D" id="2.40.30.10">
    <property type="entry name" value="Translation factors"/>
    <property type="match status" value="1"/>
</dbReference>
<gene>
    <name evidence="3" type="ORF">G6N73_27845</name>
</gene>
<dbReference type="Pfam" id="PF08021">
    <property type="entry name" value="FAD_binding_9"/>
    <property type="match status" value="1"/>
</dbReference>
<comment type="caution">
    <text evidence="3">The sequence shown here is derived from an EMBL/GenBank/DDBJ whole genome shotgun (WGS) entry which is preliminary data.</text>
</comment>
<accession>A0A6G4WJ99</accession>
<dbReference type="PROSITE" id="PS51384">
    <property type="entry name" value="FAD_FR"/>
    <property type="match status" value="1"/>
</dbReference>
<keyword evidence="4" id="KW-1185">Reference proteome</keyword>
<dbReference type="InterPro" id="IPR039261">
    <property type="entry name" value="FNR_nucleotide-bd"/>
</dbReference>
<evidence type="ECO:0000256" key="1">
    <source>
        <dbReference type="ARBA" id="ARBA00035644"/>
    </source>
</evidence>
<dbReference type="CDD" id="cd06193">
    <property type="entry name" value="siderophore_interacting"/>
    <property type="match status" value="1"/>
</dbReference>
<protein>
    <submittedName>
        <fullName evidence="3">Siderophore-interacting protein</fullName>
    </submittedName>
</protein>
<dbReference type="Pfam" id="PF04954">
    <property type="entry name" value="SIP"/>
    <property type="match status" value="1"/>
</dbReference>
<dbReference type="PANTHER" id="PTHR30157:SF0">
    <property type="entry name" value="NADPH-DEPENDENT FERRIC-CHELATE REDUCTASE"/>
    <property type="match status" value="1"/>
</dbReference>
<reference evidence="3 4" key="1">
    <citation type="submission" date="2020-02" db="EMBL/GenBank/DDBJ databases">
        <title>Genome sequence of strain CCNWXJ40-4.</title>
        <authorList>
            <person name="Gao J."/>
            <person name="Sun J."/>
        </authorList>
    </citation>
    <scope>NUCLEOTIDE SEQUENCE [LARGE SCALE GENOMIC DNA]</scope>
    <source>
        <strain evidence="3 4">CCNWXJ 40-4</strain>
    </source>
</reference>
<dbReference type="InterPro" id="IPR039374">
    <property type="entry name" value="SIP_fam"/>
</dbReference>
<dbReference type="Gene3D" id="3.40.50.80">
    <property type="entry name" value="Nucleotide-binding domain of ferredoxin-NADP reductase (FNR) module"/>
    <property type="match status" value="1"/>
</dbReference>
<dbReference type="GO" id="GO:0016491">
    <property type="term" value="F:oxidoreductase activity"/>
    <property type="evidence" value="ECO:0007669"/>
    <property type="project" value="InterPro"/>
</dbReference>
<organism evidence="3 4">
    <name type="scientific">Allomesorhizobium camelthorni</name>
    <dbReference type="NCBI Taxonomy" id="475069"/>
    <lineage>
        <taxon>Bacteria</taxon>
        <taxon>Pseudomonadati</taxon>
        <taxon>Pseudomonadota</taxon>
        <taxon>Alphaproteobacteria</taxon>
        <taxon>Hyphomicrobiales</taxon>
        <taxon>Phyllobacteriaceae</taxon>
        <taxon>Allomesorhizobium</taxon>
    </lineage>
</organism>